<keyword evidence="5" id="KW-1185">Reference proteome</keyword>
<evidence type="ECO:0000256" key="2">
    <source>
        <dbReference type="SAM" id="MobiDB-lite"/>
    </source>
</evidence>
<dbReference type="RefSeq" id="WP_175503935.1">
    <property type="nucleotide sequence ID" value="NZ_CP054840.1"/>
</dbReference>
<dbReference type="InterPro" id="IPR011010">
    <property type="entry name" value="DNA_brk_join_enz"/>
</dbReference>
<dbReference type="Gene3D" id="1.10.443.10">
    <property type="entry name" value="Intergrase catalytic core"/>
    <property type="match status" value="1"/>
</dbReference>
<evidence type="ECO:0000259" key="3">
    <source>
        <dbReference type="PROSITE" id="PS51898"/>
    </source>
</evidence>
<dbReference type="GO" id="GO:0006310">
    <property type="term" value="P:DNA recombination"/>
    <property type="evidence" value="ECO:0007669"/>
    <property type="project" value="UniProtKB-KW"/>
</dbReference>
<sequence length="362" mass="39813">MNPPKPTSPSQRPDALGVFAHWQRAELGVEDTALPWAHGGHSGSGYALVWNAWVQQLQGLSAPAQRTPRATRRTASPASPPPSGKAWHEATPEDVSNFLQLRPGQRAHHQPERQISEVTRRRYWRLLDRIYAHALLEGWVARNPVQALHPMERPAPEDPTGHVLPPALWAALPRYFPSSDDLQGARDLAVLRLLYDLALAPEEIRLLSIGAVRDARQATLAAGSQPCFLQIEGQRAAQSRCLALPASTAAALAAWMKFRHQGGTPAHASAPLFESRKGGPLTIRALFHIAWKTIALVQQAHQGQAMPLARMGPQVVRNTAIVHWLHQGIAPTEVVQRIGVDHPRALAHLQHCVDALQPVRYT</sequence>
<accession>A0A6N1X2H4</accession>
<dbReference type="SUPFAM" id="SSF56349">
    <property type="entry name" value="DNA breaking-rejoining enzymes"/>
    <property type="match status" value="1"/>
</dbReference>
<dbReference type="KEGG" id="aant:HUK68_09245"/>
<organism evidence="4 5">
    <name type="scientific">Comamonas antarctica</name>
    <dbReference type="NCBI Taxonomy" id="2743470"/>
    <lineage>
        <taxon>Bacteria</taxon>
        <taxon>Pseudomonadati</taxon>
        <taxon>Pseudomonadota</taxon>
        <taxon>Betaproteobacteria</taxon>
        <taxon>Burkholderiales</taxon>
        <taxon>Comamonadaceae</taxon>
        <taxon>Comamonas</taxon>
    </lineage>
</organism>
<evidence type="ECO:0000256" key="1">
    <source>
        <dbReference type="ARBA" id="ARBA00023172"/>
    </source>
</evidence>
<protein>
    <submittedName>
        <fullName evidence="4">Site-specific integrase</fullName>
    </submittedName>
</protein>
<name>A0A6N1X2H4_9BURK</name>
<feature type="region of interest" description="Disordered" evidence="2">
    <location>
        <begin position="61"/>
        <end position="90"/>
    </location>
</feature>
<evidence type="ECO:0000313" key="5">
    <source>
        <dbReference type="Proteomes" id="UP000509579"/>
    </source>
</evidence>
<dbReference type="GO" id="GO:0003677">
    <property type="term" value="F:DNA binding"/>
    <property type="evidence" value="ECO:0007669"/>
    <property type="project" value="InterPro"/>
</dbReference>
<dbReference type="PROSITE" id="PS51898">
    <property type="entry name" value="TYR_RECOMBINASE"/>
    <property type="match status" value="1"/>
</dbReference>
<gene>
    <name evidence="4" type="ORF">HUK68_09245</name>
</gene>
<dbReference type="InterPro" id="IPR013762">
    <property type="entry name" value="Integrase-like_cat_sf"/>
</dbReference>
<dbReference type="InterPro" id="IPR002104">
    <property type="entry name" value="Integrase_catalytic"/>
</dbReference>
<evidence type="ECO:0000313" key="4">
    <source>
        <dbReference type="EMBL" id="QKV53058.1"/>
    </source>
</evidence>
<dbReference type="AlphaFoldDB" id="A0A6N1X2H4"/>
<keyword evidence="1" id="KW-0233">DNA recombination</keyword>
<dbReference type="EMBL" id="CP054840">
    <property type="protein sequence ID" value="QKV53058.1"/>
    <property type="molecule type" value="Genomic_DNA"/>
</dbReference>
<dbReference type="Proteomes" id="UP000509579">
    <property type="component" value="Chromosome"/>
</dbReference>
<reference evidence="4 5" key="1">
    <citation type="submission" date="2020-06" db="EMBL/GenBank/DDBJ databases">
        <title>Acidovorax antarctica sp. nov., isolated from Corinth ice sheet soil, Antarctic Fields Peninsula.</title>
        <authorList>
            <person name="Xu Q."/>
            <person name="Peng F."/>
        </authorList>
    </citation>
    <scope>NUCLEOTIDE SEQUENCE [LARGE SCALE GENOMIC DNA]</scope>
    <source>
        <strain evidence="4 5">16-35-5</strain>
    </source>
</reference>
<proteinExistence type="predicted"/>
<feature type="compositionally biased region" description="Low complexity" evidence="2">
    <location>
        <begin position="61"/>
        <end position="77"/>
    </location>
</feature>
<dbReference type="GO" id="GO:0015074">
    <property type="term" value="P:DNA integration"/>
    <property type="evidence" value="ECO:0007669"/>
    <property type="project" value="InterPro"/>
</dbReference>
<feature type="domain" description="Tyr recombinase" evidence="3">
    <location>
        <begin position="152"/>
        <end position="362"/>
    </location>
</feature>